<keyword evidence="1" id="KW-0479">Metal-binding</keyword>
<proteinExistence type="predicted"/>
<name>A0ABS2QBU7_9BACL</name>
<feature type="domain" description="NERD" evidence="2">
    <location>
        <begin position="40"/>
        <end position="156"/>
    </location>
</feature>
<dbReference type="InterPro" id="IPR018527">
    <property type="entry name" value="Rubredoxin_Fe_BS"/>
</dbReference>
<dbReference type="Proteomes" id="UP000823201">
    <property type="component" value="Unassembled WGS sequence"/>
</dbReference>
<gene>
    <name evidence="3" type="ORF">JOC27_002252</name>
</gene>
<evidence type="ECO:0000256" key="1">
    <source>
        <dbReference type="ARBA" id="ARBA00022723"/>
    </source>
</evidence>
<comment type="caution">
    <text evidence="3">The sequence shown here is derived from an EMBL/GenBank/DDBJ whole genome shotgun (WGS) entry which is preliminary data.</text>
</comment>
<organism evidence="3 4">
    <name type="scientific">Sporolactobacillus spathodeae</name>
    <dbReference type="NCBI Taxonomy" id="1465502"/>
    <lineage>
        <taxon>Bacteria</taxon>
        <taxon>Bacillati</taxon>
        <taxon>Bacillota</taxon>
        <taxon>Bacilli</taxon>
        <taxon>Bacillales</taxon>
        <taxon>Sporolactobacillaceae</taxon>
        <taxon>Sporolactobacillus</taxon>
    </lineage>
</organism>
<accession>A0ABS2QBU7</accession>
<sequence length="320" mass="36454">MFYKPVNIPYYLLQYEAYARRLRPGSLMNSIESQIKNYRAGYNGERSLEPMLAELPDKNFLIFHDLRLSNNLYFFQIDYLILTSAFFLILEVKNIAGTLQLNFATHKLTRSYNGKIETFQDPTVQSSILCQQLQDWLSIHFNSISDIPVLDLVVFSSPGTYITFVNGTPEQEMGVIRGPAVKQKILSLTNEYGAASLNSKIFKNLPEQLLVANHPKTIDLIANKTVQAEELIKGVRCPSCSHIPMTRIAQNWHCPICGKESPKAYISALEDFRLIYGPKITNRQCKEFLGLDSMTTSKYLLRSVHPTSIGKNSNRIYLLK</sequence>
<dbReference type="PROSITE" id="PS50965">
    <property type="entry name" value="NERD"/>
    <property type="match status" value="1"/>
</dbReference>
<evidence type="ECO:0000259" key="2">
    <source>
        <dbReference type="PROSITE" id="PS50965"/>
    </source>
</evidence>
<dbReference type="PROSITE" id="PS00202">
    <property type="entry name" value="RUBREDOXIN"/>
    <property type="match status" value="1"/>
</dbReference>
<keyword evidence="3" id="KW-0689">Ribosomal protein</keyword>
<protein>
    <submittedName>
        <fullName evidence="3">Ribosomal protein L37AE/L43A</fullName>
    </submittedName>
</protein>
<dbReference type="Pfam" id="PF08378">
    <property type="entry name" value="NERD"/>
    <property type="match status" value="1"/>
</dbReference>
<dbReference type="EMBL" id="JAFBEV010000023">
    <property type="protein sequence ID" value="MBM7658790.1"/>
    <property type="molecule type" value="Genomic_DNA"/>
</dbReference>
<reference evidence="3 4" key="1">
    <citation type="submission" date="2021-01" db="EMBL/GenBank/DDBJ databases">
        <title>Genomic Encyclopedia of Type Strains, Phase IV (KMG-IV): sequencing the most valuable type-strain genomes for metagenomic binning, comparative biology and taxonomic classification.</title>
        <authorList>
            <person name="Goeker M."/>
        </authorList>
    </citation>
    <scope>NUCLEOTIDE SEQUENCE [LARGE SCALE GENOMIC DNA]</scope>
    <source>
        <strain evidence="3 4">DSM 100968</strain>
    </source>
</reference>
<dbReference type="InterPro" id="IPR011528">
    <property type="entry name" value="NERD"/>
</dbReference>
<evidence type="ECO:0000313" key="4">
    <source>
        <dbReference type="Proteomes" id="UP000823201"/>
    </source>
</evidence>
<dbReference type="GO" id="GO:0005840">
    <property type="term" value="C:ribosome"/>
    <property type="evidence" value="ECO:0007669"/>
    <property type="project" value="UniProtKB-KW"/>
</dbReference>
<keyword evidence="4" id="KW-1185">Reference proteome</keyword>
<keyword evidence="3" id="KW-0687">Ribonucleoprotein</keyword>
<dbReference type="RefSeq" id="WP_205007343.1">
    <property type="nucleotide sequence ID" value="NZ_CBCRXA010000047.1"/>
</dbReference>
<evidence type="ECO:0000313" key="3">
    <source>
        <dbReference type="EMBL" id="MBM7658790.1"/>
    </source>
</evidence>